<sequence length="268" mass="30642">MNIKVCFLILFLKVAACKAKCGDVGCDSSMENTTRLLSRSKRFLVFPDGSSLQLVFCVQTAAEIPIGDIFLYGNTAALAWNLPKDPDFLLMFKDYEKKAQRRNDEKNIYFLDESGRVIAKRPFTRPAIVNPVFAKRSVNEESFRERLKVKIDRIKMHKRHSSDFLQHSSQGSTSFHRNSRVELYQKLETLITSLGADGARCVLRKLCESARVDSQGTFLQELLRVVFTFPKDTSSFVEEHKLYDEAHNPSNDCEKMYPGCENIDSTFL</sequence>
<comment type="caution">
    <text evidence="2">The sequence shown here is derived from an EMBL/GenBank/DDBJ whole genome shotgun (WGS) entry which is preliminary data.</text>
</comment>
<proteinExistence type="predicted"/>
<dbReference type="SMART" id="SM00718">
    <property type="entry name" value="DM4_12"/>
    <property type="match status" value="1"/>
</dbReference>
<dbReference type="PANTHER" id="PTHR21398">
    <property type="entry name" value="AGAP007094-PA"/>
    <property type="match status" value="1"/>
</dbReference>
<dbReference type="AlphaFoldDB" id="A0AAV1IY43"/>
<evidence type="ECO:0000313" key="2">
    <source>
        <dbReference type="EMBL" id="CAK1542048.1"/>
    </source>
</evidence>
<dbReference type="InterPro" id="IPR006631">
    <property type="entry name" value="DM4_12"/>
</dbReference>
<feature type="signal peptide" evidence="1">
    <location>
        <begin position="1"/>
        <end position="19"/>
    </location>
</feature>
<dbReference type="EMBL" id="CAVLEF010000003">
    <property type="protein sequence ID" value="CAK1542048.1"/>
    <property type="molecule type" value="Genomic_DNA"/>
</dbReference>
<evidence type="ECO:0000256" key="1">
    <source>
        <dbReference type="SAM" id="SignalP"/>
    </source>
</evidence>
<organism evidence="2 3">
    <name type="scientific">Leptosia nina</name>
    <dbReference type="NCBI Taxonomy" id="320188"/>
    <lineage>
        <taxon>Eukaryota</taxon>
        <taxon>Metazoa</taxon>
        <taxon>Ecdysozoa</taxon>
        <taxon>Arthropoda</taxon>
        <taxon>Hexapoda</taxon>
        <taxon>Insecta</taxon>
        <taxon>Pterygota</taxon>
        <taxon>Neoptera</taxon>
        <taxon>Endopterygota</taxon>
        <taxon>Lepidoptera</taxon>
        <taxon>Glossata</taxon>
        <taxon>Ditrysia</taxon>
        <taxon>Papilionoidea</taxon>
        <taxon>Pieridae</taxon>
        <taxon>Pierinae</taxon>
        <taxon>Leptosia</taxon>
    </lineage>
</organism>
<accession>A0AAV1IY43</accession>
<dbReference type="Pfam" id="PF07841">
    <property type="entry name" value="DM4_12"/>
    <property type="match status" value="1"/>
</dbReference>
<protein>
    <submittedName>
        <fullName evidence="2">Uncharacterized protein</fullName>
    </submittedName>
</protein>
<keyword evidence="3" id="KW-1185">Reference proteome</keyword>
<name>A0AAV1IY43_9NEOP</name>
<dbReference type="Proteomes" id="UP001497472">
    <property type="component" value="Unassembled WGS sequence"/>
</dbReference>
<dbReference type="PANTHER" id="PTHR21398:SF1">
    <property type="entry name" value="FI03705P"/>
    <property type="match status" value="1"/>
</dbReference>
<gene>
    <name evidence="2" type="ORF">LNINA_LOCUS1982</name>
</gene>
<keyword evidence="1" id="KW-0732">Signal</keyword>
<evidence type="ECO:0000313" key="3">
    <source>
        <dbReference type="Proteomes" id="UP001497472"/>
    </source>
</evidence>
<reference evidence="2 3" key="1">
    <citation type="submission" date="2023-11" db="EMBL/GenBank/DDBJ databases">
        <authorList>
            <person name="Okamura Y."/>
        </authorList>
    </citation>
    <scope>NUCLEOTIDE SEQUENCE [LARGE SCALE GENOMIC DNA]</scope>
</reference>
<feature type="chain" id="PRO_5043751683" evidence="1">
    <location>
        <begin position="20"/>
        <end position="268"/>
    </location>
</feature>